<feature type="region of interest" description="Disordered" evidence="1">
    <location>
        <begin position="187"/>
        <end position="216"/>
    </location>
</feature>
<protein>
    <submittedName>
        <fullName evidence="2">Uncharacterized protein</fullName>
    </submittedName>
</protein>
<dbReference type="Proteomes" id="UP001328107">
    <property type="component" value="Unassembled WGS sequence"/>
</dbReference>
<evidence type="ECO:0000256" key="1">
    <source>
        <dbReference type="SAM" id="MobiDB-lite"/>
    </source>
</evidence>
<dbReference type="EMBL" id="BTRK01000003">
    <property type="protein sequence ID" value="GMR40067.1"/>
    <property type="molecule type" value="Genomic_DNA"/>
</dbReference>
<evidence type="ECO:0000313" key="3">
    <source>
        <dbReference type="Proteomes" id="UP001328107"/>
    </source>
</evidence>
<dbReference type="AlphaFoldDB" id="A0AAN5CDZ2"/>
<gene>
    <name evidence="2" type="ORF">PMAYCL1PPCAC_10262</name>
</gene>
<evidence type="ECO:0000313" key="2">
    <source>
        <dbReference type="EMBL" id="GMR40067.1"/>
    </source>
</evidence>
<proteinExistence type="predicted"/>
<feature type="compositionally biased region" description="Basic and acidic residues" evidence="1">
    <location>
        <begin position="198"/>
        <end position="212"/>
    </location>
</feature>
<sequence length="243" mass="27497">MYLQKYHSYRNNSYFCSSADHLRRLRSCVSFRFAFPPLPRNERLPTPRVPIVVEVGGKFRDRDPSVPSFSAVVQKSLETFAHRIESLGCSDGRASKEKNCSAARESFVRKCCSDWRAYSRISCSVARAFLEMSCSSGREKPLDFLEVLVAVVEDRKVPELESEFDDAVGQSFAGEFLVVIVGEEKHDEGEDKDDQEDKGDHDIDQNGSKEGRLVLLASEQHERGDGDFENAAESLCYTCWDML</sequence>
<accession>A0AAN5CDZ2</accession>
<comment type="caution">
    <text evidence="2">The sequence shown here is derived from an EMBL/GenBank/DDBJ whole genome shotgun (WGS) entry which is preliminary data.</text>
</comment>
<reference evidence="3" key="1">
    <citation type="submission" date="2022-10" db="EMBL/GenBank/DDBJ databases">
        <title>Genome assembly of Pristionchus species.</title>
        <authorList>
            <person name="Yoshida K."/>
            <person name="Sommer R.J."/>
        </authorList>
    </citation>
    <scope>NUCLEOTIDE SEQUENCE [LARGE SCALE GENOMIC DNA]</scope>
    <source>
        <strain evidence="3">RS5460</strain>
    </source>
</reference>
<keyword evidence="3" id="KW-1185">Reference proteome</keyword>
<organism evidence="2 3">
    <name type="scientific">Pristionchus mayeri</name>
    <dbReference type="NCBI Taxonomy" id="1317129"/>
    <lineage>
        <taxon>Eukaryota</taxon>
        <taxon>Metazoa</taxon>
        <taxon>Ecdysozoa</taxon>
        <taxon>Nematoda</taxon>
        <taxon>Chromadorea</taxon>
        <taxon>Rhabditida</taxon>
        <taxon>Rhabditina</taxon>
        <taxon>Diplogasteromorpha</taxon>
        <taxon>Diplogasteroidea</taxon>
        <taxon>Neodiplogasteridae</taxon>
        <taxon>Pristionchus</taxon>
    </lineage>
</organism>
<name>A0AAN5CDZ2_9BILA</name>